<evidence type="ECO:0000313" key="3">
    <source>
        <dbReference type="EMBL" id="CCH33258.1"/>
    </source>
</evidence>
<dbReference type="HOGENOM" id="CLU_1018982_0_0_11"/>
<keyword evidence="1" id="KW-0677">Repeat</keyword>
<evidence type="ECO:0000256" key="1">
    <source>
        <dbReference type="PROSITE-ProRule" id="PRU01251"/>
    </source>
</evidence>
<gene>
    <name evidence="3" type="ordered locus">BN6_60020</name>
</gene>
<accession>K0K9G0</accession>
<dbReference type="InterPro" id="IPR000157">
    <property type="entry name" value="TIR_dom"/>
</dbReference>
<dbReference type="InterPro" id="IPR036628">
    <property type="entry name" value="Clp_N_dom_sf"/>
</dbReference>
<dbReference type="PANTHER" id="PTHR47016">
    <property type="entry name" value="ATP-DEPENDENT CLP PROTEASE ATP-BINDING SUBUNIT CLPT1, CHLOROPLASTIC"/>
    <property type="match status" value="1"/>
</dbReference>
<evidence type="ECO:0000313" key="4">
    <source>
        <dbReference type="Proteomes" id="UP000006281"/>
    </source>
</evidence>
<reference evidence="3 4" key="1">
    <citation type="journal article" date="2012" name="BMC Genomics">
        <title>Complete genome sequence of Saccharothrix espanaensis DSM 44229T and comparison to the other completely sequenced Pseudonocardiaceae.</title>
        <authorList>
            <person name="Strobel T."/>
            <person name="Al-Dilaimi A."/>
            <person name="Blom J."/>
            <person name="Gessner A."/>
            <person name="Kalinowski J."/>
            <person name="Luzhetska M."/>
            <person name="Puhler A."/>
            <person name="Szczepanowski R."/>
            <person name="Bechthold A."/>
            <person name="Ruckert C."/>
        </authorList>
    </citation>
    <scope>NUCLEOTIDE SEQUENCE [LARGE SCALE GENOMIC DNA]</scope>
    <source>
        <strain evidence="4">ATCC 51144 / DSM 44229 / JCM 9112 / NBRC 15066 / NRRL 15764</strain>
    </source>
</reference>
<sequence length="273" mass="29891">MFERFTERAQYVTVLAKKEAELLHHGYIGTEHLLIGLLLERSGSAARVLMSLGLSPQHCVRHVVDIVGRGREQVRGHLPFTPRAKRAMDQAVRQATALGHGRISTEHLLLGVLDEDEGVAAEVLVRSAVSLDDARERLLAVMSGYELPAPRIPAAVYVSYLRPDDRHVAGRIADWLHHSLGGDQVVLDAEEAVEGSDAVVVVISPQWAPHWPMSQELEVAAAWGIRIVPVLVDGARMPAVLPEGLAALVEPPAIEIGHDTFRQDMTALTERLQ</sequence>
<name>K0K9G0_SACES</name>
<dbReference type="STRING" id="1179773.BN6_60020"/>
<dbReference type="Pfam" id="PF02861">
    <property type="entry name" value="Clp_N"/>
    <property type="match status" value="1"/>
</dbReference>
<proteinExistence type="predicted"/>
<dbReference type="InterPro" id="IPR035897">
    <property type="entry name" value="Toll_tir_struct_dom_sf"/>
</dbReference>
<dbReference type="InterPro" id="IPR004176">
    <property type="entry name" value="Clp_R_N"/>
</dbReference>
<dbReference type="Gene3D" id="1.10.1780.10">
    <property type="entry name" value="Clp, N-terminal domain"/>
    <property type="match status" value="1"/>
</dbReference>
<dbReference type="RefSeq" id="WP_015103369.1">
    <property type="nucleotide sequence ID" value="NC_019673.1"/>
</dbReference>
<feature type="domain" description="Clp R" evidence="2">
    <location>
        <begin position="2"/>
        <end position="144"/>
    </location>
</feature>
<dbReference type="PATRIC" id="fig|1179773.3.peg.6044"/>
<dbReference type="eggNOG" id="COG0542">
    <property type="taxonomic scope" value="Bacteria"/>
</dbReference>
<dbReference type="PANTHER" id="PTHR47016:SF5">
    <property type="entry name" value="CLP DOMAIN SUPERFAMILY PROTEIN"/>
    <property type="match status" value="1"/>
</dbReference>
<dbReference type="AlphaFoldDB" id="K0K9G0"/>
<dbReference type="InterPro" id="IPR044217">
    <property type="entry name" value="CLPT1/2"/>
</dbReference>
<dbReference type="SUPFAM" id="SSF81923">
    <property type="entry name" value="Double Clp-N motif"/>
    <property type="match status" value="1"/>
</dbReference>
<dbReference type="SUPFAM" id="SSF52200">
    <property type="entry name" value="Toll/Interleukin receptor TIR domain"/>
    <property type="match status" value="1"/>
</dbReference>
<dbReference type="BioCyc" id="SESP1179773:BN6_RS28885-MONOMER"/>
<dbReference type="PROSITE" id="PS51903">
    <property type="entry name" value="CLP_R"/>
    <property type="match status" value="1"/>
</dbReference>
<dbReference type="Proteomes" id="UP000006281">
    <property type="component" value="Chromosome"/>
</dbReference>
<dbReference type="Pfam" id="PF13676">
    <property type="entry name" value="TIR_2"/>
    <property type="match status" value="1"/>
</dbReference>
<evidence type="ECO:0000259" key="2">
    <source>
        <dbReference type="PROSITE" id="PS51903"/>
    </source>
</evidence>
<protein>
    <recommendedName>
        <fullName evidence="2">Clp R domain-containing protein</fullName>
    </recommendedName>
</protein>
<organism evidence="3 4">
    <name type="scientific">Saccharothrix espanaensis (strain ATCC 51144 / DSM 44229 / JCM 9112 / NBRC 15066 / NRRL 15764)</name>
    <dbReference type="NCBI Taxonomy" id="1179773"/>
    <lineage>
        <taxon>Bacteria</taxon>
        <taxon>Bacillati</taxon>
        <taxon>Actinomycetota</taxon>
        <taxon>Actinomycetes</taxon>
        <taxon>Pseudonocardiales</taxon>
        <taxon>Pseudonocardiaceae</taxon>
        <taxon>Saccharothrix</taxon>
    </lineage>
</organism>
<dbReference type="EMBL" id="HE804045">
    <property type="protein sequence ID" value="CCH33258.1"/>
    <property type="molecule type" value="Genomic_DNA"/>
</dbReference>
<dbReference type="KEGG" id="sesp:BN6_60020"/>
<keyword evidence="4" id="KW-1185">Reference proteome</keyword>
<dbReference type="OrthoDB" id="3628183at2"/>
<dbReference type="GO" id="GO:0007165">
    <property type="term" value="P:signal transduction"/>
    <property type="evidence" value="ECO:0007669"/>
    <property type="project" value="InterPro"/>
</dbReference>